<dbReference type="AlphaFoldDB" id="A0AAN8UUF4"/>
<feature type="domain" description="RNase H type-1" evidence="2">
    <location>
        <begin position="148"/>
        <end position="191"/>
    </location>
</feature>
<comment type="caution">
    <text evidence="3">The sequence shown here is derived from an EMBL/GenBank/DDBJ whole genome shotgun (WGS) entry which is preliminary data.</text>
</comment>
<dbReference type="Pfam" id="PF13456">
    <property type="entry name" value="RVT_3"/>
    <property type="match status" value="1"/>
</dbReference>
<proteinExistence type="predicted"/>
<dbReference type="GO" id="GO:0003676">
    <property type="term" value="F:nucleic acid binding"/>
    <property type="evidence" value="ECO:0007669"/>
    <property type="project" value="InterPro"/>
</dbReference>
<sequence length="193" mass="20783">MKPNHGGPKLERIQISVLAVAAFSVAAMAILGGLSCIHLYLNAKNQGSRDIWIAFSSLKSCSFGLLDRFDSLRTSVVVCAACSKVILAIASKVNFNVLKTSQGVARAIGAPSNHFEIVTAPLCFRCQWSNSGLTWGLEGGLFLLYIGTTTDMVTELMAIGFGLMFVWERGGRHLILESDSLEAINLAKDLTSE</sequence>
<reference evidence="3 4" key="1">
    <citation type="submission" date="2023-12" db="EMBL/GenBank/DDBJ databases">
        <title>A high-quality genome assembly for Dillenia turbinata (Dilleniales).</title>
        <authorList>
            <person name="Chanderbali A."/>
        </authorList>
    </citation>
    <scope>NUCLEOTIDE SEQUENCE [LARGE SCALE GENOMIC DNA]</scope>
    <source>
        <strain evidence="3">LSX21</strain>
        <tissue evidence="3">Leaf</tissue>
    </source>
</reference>
<keyword evidence="4" id="KW-1185">Reference proteome</keyword>
<evidence type="ECO:0000259" key="2">
    <source>
        <dbReference type="Pfam" id="PF13456"/>
    </source>
</evidence>
<evidence type="ECO:0000256" key="1">
    <source>
        <dbReference type="SAM" id="Phobius"/>
    </source>
</evidence>
<dbReference type="Proteomes" id="UP001370490">
    <property type="component" value="Unassembled WGS sequence"/>
</dbReference>
<accession>A0AAN8UUF4</accession>
<keyword evidence="1" id="KW-0472">Membrane</keyword>
<feature type="transmembrane region" description="Helical" evidence="1">
    <location>
        <begin position="15"/>
        <end position="41"/>
    </location>
</feature>
<name>A0AAN8UUF4_9MAGN</name>
<dbReference type="EMBL" id="JBAMMX010000021">
    <property type="protein sequence ID" value="KAK6919369.1"/>
    <property type="molecule type" value="Genomic_DNA"/>
</dbReference>
<gene>
    <name evidence="3" type="ORF">RJ641_015273</name>
</gene>
<protein>
    <submittedName>
        <fullName evidence="3">Ribonuclease H domain</fullName>
    </submittedName>
</protein>
<keyword evidence="1" id="KW-1133">Transmembrane helix</keyword>
<keyword evidence="1" id="KW-0812">Transmembrane</keyword>
<dbReference type="InterPro" id="IPR002156">
    <property type="entry name" value="RNaseH_domain"/>
</dbReference>
<evidence type="ECO:0000313" key="4">
    <source>
        <dbReference type="Proteomes" id="UP001370490"/>
    </source>
</evidence>
<evidence type="ECO:0000313" key="3">
    <source>
        <dbReference type="EMBL" id="KAK6919369.1"/>
    </source>
</evidence>
<dbReference type="GO" id="GO:0004523">
    <property type="term" value="F:RNA-DNA hybrid ribonuclease activity"/>
    <property type="evidence" value="ECO:0007669"/>
    <property type="project" value="InterPro"/>
</dbReference>
<organism evidence="3 4">
    <name type="scientific">Dillenia turbinata</name>
    <dbReference type="NCBI Taxonomy" id="194707"/>
    <lineage>
        <taxon>Eukaryota</taxon>
        <taxon>Viridiplantae</taxon>
        <taxon>Streptophyta</taxon>
        <taxon>Embryophyta</taxon>
        <taxon>Tracheophyta</taxon>
        <taxon>Spermatophyta</taxon>
        <taxon>Magnoliopsida</taxon>
        <taxon>eudicotyledons</taxon>
        <taxon>Gunneridae</taxon>
        <taxon>Pentapetalae</taxon>
        <taxon>Dilleniales</taxon>
        <taxon>Dilleniaceae</taxon>
        <taxon>Dillenia</taxon>
    </lineage>
</organism>